<dbReference type="EMBL" id="KB730314">
    <property type="protein sequence ID" value="ENH67750.1"/>
    <property type="molecule type" value="Genomic_DNA"/>
</dbReference>
<proteinExistence type="predicted"/>
<dbReference type="AlphaFoldDB" id="N4UCM3"/>
<accession>N4UCM3</accession>
<dbReference type="HOGENOM" id="CLU_013929_15_5_1"/>
<sequence>EIEHLMRCSINYISKTEFFPAFYATYQAAITESNIKGGFRGAGLTPFNLENIISKLNMQLRTLTPPEEVIKPSTP</sequence>
<evidence type="ECO:0000313" key="1">
    <source>
        <dbReference type="EMBL" id="ENH67750.1"/>
    </source>
</evidence>
<name>N4UCM3_FUSC1</name>
<gene>
    <name evidence="1" type="ORF">FOC1_g10001220</name>
</gene>
<dbReference type="OrthoDB" id="4589250at2759"/>
<protein>
    <submittedName>
        <fullName evidence="1">Uncharacterized protein</fullName>
    </submittedName>
</protein>
<dbReference type="VEuPathDB" id="FungiDB:FOC1_g10001220"/>
<evidence type="ECO:0000313" key="2">
    <source>
        <dbReference type="Proteomes" id="UP000016928"/>
    </source>
</evidence>
<reference evidence="2" key="2">
    <citation type="journal article" date="2014" name="PLoS ONE">
        <title>Genome and Transcriptome Analysis of the Fungal Pathogen Fusarium oxysporum f. sp. cubense Causing Banana Vascular Wilt Disease.</title>
        <authorList>
            <person name="Guo L."/>
            <person name="Han L."/>
            <person name="Yang L."/>
            <person name="Zeng H."/>
            <person name="Fan D."/>
            <person name="Zhu Y."/>
            <person name="Feng Y."/>
            <person name="Wang G."/>
            <person name="Peng C."/>
            <person name="Jiang X."/>
            <person name="Zhou D."/>
            <person name="Ni P."/>
            <person name="Liang C."/>
            <person name="Liu L."/>
            <person name="Wang J."/>
            <person name="Mao C."/>
            <person name="Fang X."/>
            <person name="Peng M."/>
            <person name="Huang J."/>
        </authorList>
    </citation>
    <scope>NUCLEOTIDE SEQUENCE [LARGE SCALE GENOMIC DNA]</scope>
    <source>
        <strain evidence="2">race 1</strain>
    </source>
</reference>
<organism evidence="1 2">
    <name type="scientific">Fusarium oxysporum f. sp. cubense (strain race 1)</name>
    <name type="common">Panama disease fungus</name>
    <dbReference type="NCBI Taxonomy" id="1229664"/>
    <lineage>
        <taxon>Eukaryota</taxon>
        <taxon>Fungi</taxon>
        <taxon>Dikarya</taxon>
        <taxon>Ascomycota</taxon>
        <taxon>Pezizomycotina</taxon>
        <taxon>Sordariomycetes</taxon>
        <taxon>Hypocreomycetidae</taxon>
        <taxon>Hypocreales</taxon>
        <taxon>Nectriaceae</taxon>
        <taxon>Fusarium</taxon>
        <taxon>Fusarium oxysporum species complex</taxon>
    </lineage>
</organism>
<reference evidence="2" key="1">
    <citation type="submission" date="2012-09" db="EMBL/GenBank/DDBJ databases">
        <title>Genome sequencing and comparative transcriptomics of race 1 and race 4 of banana pathogen: Fusarium oxysporum f. sp. cubense.</title>
        <authorList>
            <person name="Fang X."/>
            <person name="Huang J."/>
        </authorList>
    </citation>
    <scope>NUCLEOTIDE SEQUENCE [LARGE SCALE GENOMIC DNA]</scope>
    <source>
        <strain evidence="2">race 1</strain>
    </source>
</reference>
<feature type="non-terminal residue" evidence="1">
    <location>
        <position position="1"/>
    </location>
</feature>
<dbReference type="Proteomes" id="UP000016928">
    <property type="component" value="Unassembled WGS sequence"/>
</dbReference>